<dbReference type="EMBL" id="QNBD01000058">
    <property type="protein sequence ID" value="RKX72006.1"/>
    <property type="molecule type" value="Genomic_DNA"/>
</dbReference>
<evidence type="ECO:0000313" key="4">
    <source>
        <dbReference type="Proteomes" id="UP000271125"/>
    </source>
</evidence>
<name>A0A660SPJ3_UNCT6</name>
<feature type="domain" description="RsdA/BaiN/AoA(So)-like Rossmann fold-like" evidence="2">
    <location>
        <begin position="59"/>
        <end position="172"/>
    </location>
</feature>
<keyword evidence="1" id="KW-0472">Membrane</keyword>
<protein>
    <recommendedName>
        <fullName evidence="2">RsdA/BaiN/AoA(So)-like Rossmann fold-like domain-containing protein</fullName>
    </recommendedName>
</protein>
<keyword evidence="1" id="KW-1133">Transmembrane helix</keyword>
<dbReference type="PANTHER" id="PTHR42887">
    <property type="entry name" value="OS12G0638800 PROTEIN"/>
    <property type="match status" value="1"/>
</dbReference>
<keyword evidence="1" id="KW-0812">Transmembrane</keyword>
<gene>
    <name evidence="3" type="ORF">DRP43_01805</name>
</gene>
<accession>A0A660SPJ3</accession>
<dbReference type="AlphaFoldDB" id="A0A660SPJ3"/>
<dbReference type="InterPro" id="IPR004792">
    <property type="entry name" value="BaiN-like"/>
</dbReference>
<dbReference type="Pfam" id="PF03486">
    <property type="entry name" value="HI0933_like"/>
    <property type="match status" value="1"/>
</dbReference>
<proteinExistence type="predicted"/>
<organism evidence="3 4">
    <name type="scientific">candidate division TA06 bacterium</name>
    <dbReference type="NCBI Taxonomy" id="2250710"/>
    <lineage>
        <taxon>Bacteria</taxon>
        <taxon>Bacteria division TA06</taxon>
    </lineage>
</organism>
<dbReference type="Proteomes" id="UP000271125">
    <property type="component" value="Unassembled WGS sequence"/>
</dbReference>
<evidence type="ECO:0000256" key="1">
    <source>
        <dbReference type="SAM" id="Phobius"/>
    </source>
</evidence>
<feature type="transmembrane region" description="Helical" evidence="1">
    <location>
        <begin position="58"/>
        <end position="76"/>
    </location>
</feature>
<dbReference type="InterPro" id="IPR057661">
    <property type="entry name" value="RsdA/BaiN/AoA(So)_Rossmann"/>
</dbReference>
<evidence type="ECO:0000313" key="3">
    <source>
        <dbReference type="EMBL" id="RKX72006.1"/>
    </source>
</evidence>
<dbReference type="Gene3D" id="3.50.50.60">
    <property type="entry name" value="FAD/NAD(P)-binding domain"/>
    <property type="match status" value="1"/>
</dbReference>
<reference evidence="3 4" key="1">
    <citation type="submission" date="2018-06" db="EMBL/GenBank/DDBJ databases">
        <title>Extensive metabolic versatility and redundancy in microbially diverse, dynamic hydrothermal sediments.</title>
        <authorList>
            <person name="Dombrowski N."/>
            <person name="Teske A."/>
            <person name="Baker B.J."/>
        </authorList>
    </citation>
    <scope>NUCLEOTIDE SEQUENCE [LARGE SCALE GENOMIC DNA]</scope>
    <source>
        <strain evidence="3">B10_G13</strain>
    </source>
</reference>
<dbReference type="InterPro" id="IPR036188">
    <property type="entry name" value="FAD/NAD-bd_sf"/>
</dbReference>
<feature type="transmembrane region" description="Helical" evidence="1">
    <location>
        <begin position="34"/>
        <end position="52"/>
    </location>
</feature>
<evidence type="ECO:0000259" key="2">
    <source>
        <dbReference type="Pfam" id="PF03486"/>
    </source>
</evidence>
<sequence length="173" mass="19744">MPQKARKCEIWKPLQYIIFPAPLREGIKGRGEFCDLRFTSFILVIYVNIIYIEHKMSYDTIIIGAGAAGLFTAINIKKGSVLILEKNFSAGKKILISGGSKCNFTNSESKEELLKHYYEHGNFLKHAIYNYSNRDIINYFGEMGIDTKIDEQGRVFPQSEKSTDILKALLYNC</sequence>
<dbReference type="PANTHER" id="PTHR42887:SF2">
    <property type="entry name" value="OS12G0638800 PROTEIN"/>
    <property type="match status" value="1"/>
</dbReference>
<comment type="caution">
    <text evidence="3">The sequence shown here is derived from an EMBL/GenBank/DDBJ whole genome shotgun (WGS) entry which is preliminary data.</text>
</comment>
<dbReference type="SUPFAM" id="SSF51905">
    <property type="entry name" value="FAD/NAD(P)-binding domain"/>
    <property type="match status" value="1"/>
</dbReference>
<feature type="non-terminal residue" evidence="3">
    <location>
        <position position="173"/>
    </location>
</feature>